<name>D5MEU2_METO1</name>
<dbReference type="STRING" id="671143.DAMO_1211"/>
<dbReference type="KEGG" id="mox:DAMO_1211"/>
<reference evidence="1 2" key="1">
    <citation type="journal article" date="2010" name="Nature">
        <title>Nitrite-driven anaerobic methane oxidation by oxygenic bacteria.</title>
        <authorList>
            <person name="Ettwig K.F."/>
            <person name="Butler M.K."/>
            <person name="Le Paslier D."/>
            <person name="Pelletier E."/>
            <person name="Mangenot S."/>
            <person name="Kuypers M.M.M."/>
            <person name="Schreiber F."/>
            <person name="Dutilh B.E."/>
            <person name="Zedelius J."/>
            <person name="de Beer D."/>
            <person name="Gloerich J."/>
            <person name="Wessels H.J.C.T."/>
            <person name="van Allen T."/>
            <person name="Luesken F."/>
            <person name="Wu M."/>
            <person name="van de Pas-Schoonen K.T."/>
            <person name="Op den Camp H.J.M."/>
            <person name="Janssen-Megens E.M."/>
            <person name="Francoijs K-J."/>
            <person name="Stunnenberg H."/>
            <person name="Weissenbach J."/>
            <person name="Jetten M.S.M."/>
            <person name="Strous M."/>
        </authorList>
    </citation>
    <scope>NUCLEOTIDE SEQUENCE [LARGE SCALE GENOMIC DNA]</scope>
</reference>
<evidence type="ECO:0000313" key="1">
    <source>
        <dbReference type="EMBL" id="CBE68271.1"/>
    </source>
</evidence>
<accession>D5MEU2</accession>
<organism evidence="1 2">
    <name type="scientific">Methylomirabilis oxygeniifera</name>
    <dbReference type="NCBI Taxonomy" id="671143"/>
    <lineage>
        <taxon>Bacteria</taxon>
        <taxon>Candidatus Methylomirabilota</taxon>
        <taxon>Candidatus Methylomirabilia</taxon>
        <taxon>Candidatus Methylomirabilales</taxon>
        <taxon>Candidatus Methylomirabilaceae</taxon>
        <taxon>Candidatus Methylomirabilis</taxon>
    </lineage>
</organism>
<dbReference type="Proteomes" id="UP000006898">
    <property type="component" value="Chromosome"/>
</dbReference>
<gene>
    <name evidence="1" type="ORF">DAMO_1211</name>
</gene>
<protein>
    <submittedName>
        <fullName evidence="1">Uncharacterized protein</fullName>
    </submittedName>
</protein>
<dbReference type="HOGENOM" id="CLU_2536341_0_0_0"/>
<evidence type="ECO:0000313" key="2">
    <source>
        <dbReference type="Proteomes" id="UP000006898"/>
    </source>
</evidence>
<dbReference type="EMBL" id="FP565575">
    <property type="protein sequence ID" value="CBE68271.1"/>
    <property type="molecule type" value="Genomic_DNA"/>
</dbReference>
<proteinExistence type="predicted"/>
<sequence length="83" mass="9465">MRFRYPGRPSLVLELTTGRKNFNSKPWRPTGFGGARSWACAIVTHQHERLPVFTETGYKAHYNKLPRGKLRGIVFCSGPSFRA</sequence>
<dbReference type="AlphaFoldDB" id="D5MEU2"/>